<dbReference type="PANTHER" id="PTHR34203">
    <property type="entry name" value="METHYLTRANSFERASE, FKBM FAMILY PROTEIN"/>
    <property type="match status" value="1"/>
</dbReference>
<dbReference type="GO" id="GO:0008168">
    <property type="term" value="F:methyltransferase activity"/>
    <property type="evidence" value="ECO:0007669"/>
    <property type="project" value="UniProtKB-KW"/>
</dbReference>
<keyword evidence="2" id="KW-0489">Methyltransferase</keyword>
<name>A0A1Z4N879_9CYAN</name>
<dbReference type="SUPFAM" id="SSF53335">
    <property type="entry name" value="S-adenosyl-L-methionine-dependent methyltransferases"/>
    <property type="match status" value="1"/>
</dbReference>
<evidence type="ECO:0000313" key="2">
    <source>
        <dbReference type="EMBL" id="BAZ01862.1"/>
    </source>
</evidence>
<dbReference type="NCBIfam" id="TIGR01444">
    <property type="entry name" value="fkbM_fam"/>
    <property type="match status" value="1"/>
</dbReference>
<dbReference type="AlphaFoldDB" id="A0A1Z4N879"/>
<dbReference type="Gene3D" id="3.40.50.150">
    <property type="entry name" value="Vaccinia Virus protein VP39"/>
    <property type="match status" value="1"/>
</dbReference>
<feature type="domain" description="Methyltransferase FkbM" evidence="1">
    <location>
        <begin position="92"/>
        <end position="257"/>
    </location>
</feature>
<dbReference type="InterPro" id="IPR006342">
    <property type="entry name" value="FkbM_mtfrase"/>
</dbReference>
<dbReference type="PANTHER" id="PTHR34203:SF15">
    <property type="entry name" value="SLL1173 PROTEIN"/>
    <property type="match status" value="1"/>
</dbReference>
<sequence>MEFSNWLEMRLGLLSHPQFYNNPVVAIWRRLLWKLIAQKKSLLNFNTEYGFKLEGQPRDIGVGSLFYRGQYEWGELRLWHRLLTQPNMTIVDIGANFGLYSLATAAYCRNHKLIGVKIFGFEPNPKECSKFQRNVVLNNYSEIQVLQLALSSYTGICKMAIPPEGLGVFGHLLTNNDGISTKDEMVEVQTIGLDNWCKNQGIEHIDLMKVDVEGHELEVLRGAKNLLACQAIRALLMEIGHGQWREALDLLRSYNYSVKLISRNGSLLNFNESSLKGWDNVIAYPKTSELNF</sequence>
<dbReference type="InterPro" id="IPR052514">
    <property type="entry name" value="SAM-dependent_MTase"/>
</dbReference>
<proteinExistence type="predicted"/>
<dbReference type="EMBL" id="AP018248">
    <property type="protein sequence ID" value="BAZ01862.1"/>
    <property type="molecule type" value="Genomic_DNA"/>
</dbReference>
<gene>
    <name evidence="2" type="ORF">NIES37_58690</name>
</gene>
<keyword evidence="2" id="KW-0808">Transferase</keyword>
<dbReference type="GO" id="GO:0032259">
    <property type="term" value="P:methylation"/>
    <property type="evidence" value="ECO:0007669"/>
    <property type="project" value="UniProtKB-KW"/>
</dbReference>
<dbReference type="Pfam" id="PF05050">
    <property type="entry name" value="Methyltransf_21"/>
    <property type="match status" value="1"/>
</dbReference>
<protein>
    <submittedName>
        <fullName evidence="2">Methyltransferase FkbM</fullName>
    </submittedName>
</protein>
<accession>A0A1Z4N879</accession>
<dbReference type="KEGG" id="ttq:NIES37_58690"/>
<keyword evidence="3" id="KW-1185">Reference proteome</keyword>
<evidence type="ECO:0000259" key="1">
    <source>
        <dbReference type="Pfam" id="PF05050"/>
    </source>
</evidence>
<evidence type="ECO:0000313" key="3">
    <source>
        <dbReference type="Proteomes" id="UP000218785"/>
    </source>
</evidence>
<reference evidence="2 3" key="1">
    <citation type="submission" date="2017-06" db="EMBL/GenBank/DDBJ databases">
        <title>Genome sequencing of cyanobaciteial culture collection at National Institute for Environmental Studies (NIES).</title>
        <authorList>
            <person name="Hirose Y."/>
            <person name="Shimura Y."/>
            <person name="Fujisawa T."/>
            <person name="Nakamura Y."/>
            <person name="Kawachi M."/>
        </authorList>
    </citation>
    <scope>NUCLEOTIDE SEQUENCE [LARGE SCALE GENOMIC DNA]</scope>
    <source>
        <strain evidence="2 3">NIES-37</strain>
    </source>
</reference>
<organism evidence="2 3">
    <name type="scientific">Tolypothrix tenuis PCC 7101</name>
    <dbReference type="NCBI Taxonomy" id="231146"/>
    <lineage>
        <taxon>Bacteria</taxon>
        <taxon>Bacillati</taxon>
        <taxon>Cyanobacteriota</taxon>
        <taxon>Cyanophyceae</taxon>
        <taxon>Nostocales</taxon>
        <taxon>Tolypothrichaceae</taxon>
        <taxon>Tolypothrix</taxon>
    </lineage>
</organism>
<dbReference type="Proteomes" id="UP000218785">
    <property type="component" value="Chromosome"/>
</dbReference>
<dbReference type="InterPro" id="IPR029063">
    <property type="entry name" value="SAM-dependent_MTases_sf"/>
</dbReference>
<dbReference type="RefSeq" id="WP_096581690.1">
    <property type="nucleotide sequence ID" value="NZ_CAWNJS010000001.1"/>
</dbReference>